<dbReference type="Gene3D" id="1.20.1280.50">
    <property type="match status" value="1"/>
</dbReference>
<dbReference type="SUPFAM" id="SSF81383">
    <property type="entry name" value="F-box domain"/>
    <property type="match status" value="1"/>
</dbReference>
<reference evidence="3 4" key="1">
    <citation type="submission" date="2024-04" db="EMBL/GenBank/DDBJ databases">
        <title>The reference genome of an endangered Asteraceae, Deinandra increscens subsp. villosa, native to the Central Coast of California.</title>
        <authorList>
            <person name="Guilliams M."/>
            <person name="Hasenstab-Lehman K."/>
            <person name="Meyer R."/>
            <person name="Mcevoy S."/>
        </authorList>
    </citation>
    <scope>NUCLEOTIDE SEQUENCE [LARGE SCALE GENOMIC DNA]</scope>
    <source>
        <tissue evidence="3">Leaf</tissue>
    </source>
</reference>
<organism evidence="3 4">
    <name type="scientific">Deinandra increscens subsp. villosa</name>
    <dbReference type="NCBI Taxonomy" id="3103831"/>
    <lineage>
        <taxon>Eukaryota</taxon>
        <taxon>Viridiplantae</taxon>
        <taxon>Streptophyta</taxon>
        <taxon>Embryophyta</taxon>
        <taxon>Tracheophyta</taxon>
        <taxon>Spermatophyta</taxon>
        <taxon>Magnoliopsida</taxon>
        <taxon>eudicotyledons</taxon>
        <taxon>Gunneridae</taxon>
        <taxon>Pentapetalae</taxon>
        <taxon>asterids</taxon>
        <taxon>campanulids</taxon>
        <taxon>Asterales</taxon>
        <taxon>Asteraceae</taxon>
        <taxon>Asteroideae</taxon>
        <taxon>Heliantheae alliance</taxon>
        <taxon>Madieae</taxon>
        <taxon>Madiinae</taxon>
        <taxon>Deinandra</taxon>
    </lineage>
</organism>
<dbReference type="InterPro" id="IPR001810">
    <property type="entry name" value="F-box_dom"/>
</dbReference>
<accession>A0AAP0DPS2</accession>
<dbReference type="PANTHER" id="PTHR31672:SF13">
    <property type="entry name" value="F-BOX PROTEIN CPR30-LIKE"/>
    <property type="match status" value="1"/>
</dbReference>
<dbReference type="InterPro" id="IPR017451">
    <property type="entry name" value="F-box-assoc_interact_dom"/>
</dbReference>
<evidence type="ECO:0000313" key="4">
    <source>
        <dbReference type="Proteomes" id="UP001408789"/>
    </source>
</evidence>
<dbReference type="PANTHER" id="PTHR31672">
    <property type="entry name" value="BNACNNG10540D PROTEIN"/>
    <property type="match status" value="1"/>
</dbReference>
<dbReference type="EMBL" id="JBCNJP010000003">
    <property type="protein sequence ID" value="KAK9078956.1"/>
    <property type="molecule type" value="Genomic_DNA"/>
</dbReference>
<protein>
    <recommendedName>
        <fullName evidence="2">F-box domain-containing protein</fullName>
    </recommendedName>
</protein>
<evidence type="ECO:0000313" key="3">
    <source>
        <dbReference type="EMBL" id="KAK9078956.1"/>
    </source>
</evidence>
<evidence type="ECO:0000259" key="2">
    <source>
        <dbReference type="PROSITE" id="PS50181"/>
    </source>
</evidence>
<dbReference type="AlphaFoldDB" id="A0AAP0DPS2"/>
<dbReference type="Pfam" id="PF07734">
    <property type="entry name" value="FBA_1"/>
    <property type="match status" value="1"/>
</dbReference>
<dbReference type="SMART" id="SM00256">
    <property type="entry name" value="FBOX"/>
    <property type="match status" value="1"/>
</dbReference>
<dbReference type="Proteomes" id="UP001408789">
    <property type="component" value="Unassembled WGS sequence"/>
</dbReference>
<name>A0AAP0DPS2_9ASTR</name>
<feature type="region of interest" description="Disordered" evidence="1">
    <location>
        <begin position="1"/>
        <end position="26"/>
    </location>
</feature>
<evidence type="ECO:0000256" key="1">
    <source>
        <dbReference type="SAM" id="MobiDB-lite"/>
    </source>
</evidence>
<dbReference type="InterPro" id="IPR050796">
    <property type="entry name" value="SCF_F-box_component"/>
</dbReference>
<gene>
    <name evidence="3" type="ORF">SSX86_000625</name>
</gene>
<sequence>MEVKVQEPTTKKRSRTTAQTSKDPEQHVPRLLQEIVVEILSRLPVESLLRCRSVCKLWYSLISDPHFVKSHLSLSTCNTRYAHHRLIFSTLPKINLKSCSLYDVLYHNSAHALLELDYPLKHPRKSVWIVGSCNGLVCIAIQEDTLFIWNPSTRKSNRLPNCARSKSQPGCYVLYGFGYQELADDYKLVEIACIFKDRAKYDTLVKIYSLKKGNWHKIAAFPHGIPLDDSGKFSNGALHWAASKDFGSTYSWMIVSLDLAKETYGEILQPVYDEGDKDLTLGALEECLCVLCNYRGIRAELWVMKVYGVKDSWTKLVSIPYFTDPGRDQFSVPFCISNDGKMLLQFGSKLIVYDSKNSSSSNIQNLDECLEACTFVESLVSPDAPSRPWR</sequence>
<dbReference type="PROSITE" id="PS50181">
    <property type="entry name" value="FBOX"/>
    <property type="match status" value="1"/>
</dbReference>
<dbReference type="Pfam" id="PF12937">
    <property type="entry name" value="F-box-like"/>
    <property type="match status" value="1"/>
</dbReference>
<dbReference type="InterPro" id="IPR036047">
    <property type="entry name" value="F-box-like_dom_sf"/>
</dbReference>
<dbReference type="InterPro" id="IPR006527">
    <property type="entry name" value="F-box-assoc_dom_typ1"/>
</dbReference>
<feature type="domain" description="F-box" evidence="2">
    <location>
        <begin position="25"/>
        <end position="71"/>
    </location>
</feature>
<keyword evidence="4" id="KW-1185">Reference proteome</keyword>
<comment type="caution">
    <text evidence="3">The sequence shown here is derived from an EMBL/GenBank/DDBJ whole genome shotgun (WGS) entry which is preliminary data.</text>
</comment>
<dbReference type="NCBIfam" id="TIGR01640">
    <property type="entry name" value="F_box_assoc_1"/>
    <property type="match status" value="1"/>
</dbReference>
<dbReference type="CDD" id="cd22157">
    <property type="entry name" value="F-box_AtFBW1-like"/>
    <property type="match status" value="1"/>
</dbReference>
<proteinExistence type="predicted"/>